<dbReference type="EMBL" id="JACHFF010000002">
    <property type="protein sequence ID" value="MBB6423752.1"/>
    <property type="molecule type" value="Genomic_DNA"/>
</dbReference>
<evidence type="ECO:0000313" key="4">
    <source>
        <dbReference type="Proteomes" id="UP000545588"/>
    </source>
</evidence>
<evidence type="ECO:0000313" key="1">
    <source>
        <dbReference type="EMBL" id="CAD2070835.1"/>
    </source>
</evidence>
<dbReference type="Proteomes" id="UP000545588">
    <property type="component" value="Unassembled WGS sequence"/>
</dbReference>
<name>A0A6V7R0U8_9STAP</name>
<evidence type="ECO:0000313" key="2">
    <source>
        <dbReference type="EMBL" id="MBB6423752.1"/>
    </source>
</evidence>
<dbReference type="InterPro" id="IPR004260">
    <property type="entry name" value="Pyr-dimer_DNA_glycosylase"/>
</dbReference>
<dbReference type="Proteomes" id="UP000534001">
    <property type="component" value="Unassembled WGS sequence"/>
</dbReference>
<dbReference type="EMBL" id="CAJEWA010000004">
    <property type="protein sequence ID" value="CAD2070835.1"/>
    <property type="molecule type" value="Genomic_DNA"/>
</dbReference>
<dbReference type="Pfam" id="PF03013">
    <property type="entry name" value="Pyr_excise"/>
    <property type="match status" value="1"/>
</dbReference>
<dbReference type="RefSeq" id="WP_184283656.1">
    <property type="nucleotide sequence ID" value="NZ_BMCO01000002.1"/>
</dbReference>
<accession>A0A6V7R0U8</accession>
<keyword evidence="4" id="KW-1185">Reference proteome</keyword>
<dbReference type="AlphaFoldDB" id="A0A6V7R0U8"/>
<comment type="caution">
    <text evidence="1">The sequence shown here is derived from an EMBL/GenBank/DDBJ whole genome shotgun (WGS) entry which is preliminary data.</text>
</comment>
<evidence type="ECO:0000313" key="3">
    <source>
        <dbReference type="Proteomes" id="UP000534001"/>
    </source>
</evidence>
<proteinExistence type="predicted"/>
<sequence length="154" mass="18372">MQIFRVHENHKISAQFLDNRRLSKQVLEMYQIIQVCLGEMKIIETNTRYLTHPIVKSIYNEGYPYILDAHALLKELDEEHQRRGGKRSIEFRKDLSALSEIVEAHKIKFNPEQIPPFFVYGDEKLYGEAVYGRYEQLLFDKWRLDKISPRCNIK</sequence>
<gene>
    <name evidence="2" type="ORF">HNR41_001724</name>
    <name evidence="1" type="ORF">JEOCOQ751_00055</name>
</gene>
<reference evidence="1 3" key="1">
    <citation type="submission" date="2020-07" db="EMBL/GenBank/DDBJ databases">
        <authorList>
            <person name="Criscuolo A."/>
        </authorList>
    </citation>
    <scope>NUCLEOTIDE SEQUENCE [LARGE SCALE GENOMIC DNA]</scope>
    <source>
        <strain evidence="1">CIP111751</strain>
    </source>
</reference>
<organism evidence="1 3">
    <name type="scientific">Jeotgalicoccus coquinae</name>
    <dbReference type="NCBI Taxonomy" id="709509"/>
    <lineage>
        <taxon>Bacteria</taxon>
        <taxon>Bacillati</taxon>
        <taxon>Bacillota</taxon>
        <taxon>Bacilli</taxon>
        <taxon>Bacillales</taxon>
        <taxon>Staphylococcaceae</taxon>
        <taxon>Jeotgalicoccus</taxon>
    </lineage>
</organism>
<reference evidence="2 4" key="2">
    <citation type="submission" date="2020-08" db="EMBL/GenBank/DDBJ databases">
        <title>Genomic Encyclopedia of Type Strains, Phase IV (KMG-IV): sequencing the most valuable type-strain genomes for metagenomic binning, comparative biology and taxonomic classification.</title>
        <authorList>
            <person name="Goeker M."/>
        </authorList>
    </citation>
    <scope>NUCLEOTIDE SEQUENCE [LARGE SCALE GENOMIC DNA]</scope>
    <source>
        <strain evidence="2 4">DSM 22419</strain>
    </source>
</reference>
<protein>
    <submittedName>
        <fullName evidence="1">Uncharacterized protein</fullName>
    </submittedName>
</protein>